<dbReference type="EMBL" id="JAJFZQ010000005">
    <property type="protein sequence ID" value="MCC3265904.1"/>
    <property type="molecule type" value="Genomic_DNA"/>
</dbReference>
<organism evidence="3 4">
    <name type="scientific">Arthrobacter gengyunqii</name>
    <dbReference type="NCBI Taxonomy" id="2886940"/>
    <lineage>
        <taxon>Bacteria</taxon>
        <taxon>Bacillati</taxon>
        <taxon>Actinomycetota</taxon>
        <taxon>Actinomycetes</taxon>
        <taxon>Micrococcales</taxon>
        <taxon>Micrococcaceae</taxon>
        <taxon>Arthrobacter</taxon>
    </lineage>
</organism>
<evidence type="ECO:0000313" key="4">
    <source>
        <dbReference type="Proteomes" id="UP001139168"/>
    </source>
</evidence>
<feature type="chain" id="PRO_5046033443" description="Lipoprotein" evidence="2">
    <location>
        <begin position="29"/>
        <end position="269"/>
    </location>
</feature>
<dbReference type="PROSITE" id="PS51257">
    <property type="entry name" value="PROKAR_LIPOPROTEIN"/>
    <property type="match status" value="1"/>
</dbReference>
<evidence type="ECO:0008006" key="5">
    <source>
        <dbReference type="Google" id="ProtNLM"/>
    </source>
</evidence>
<feature type="signal peptide" evidence="2">
    <location>
        <begin position="1"/>
        <end position="28"/>
    </location>
</feature>
<reference evidence="3" key="1">
    <citation type="submission" date="2021-10" db="EMBL/GenBank/DDBJ databases">
        <title>Novel species in genus Arthrobacter.</title>
        <authorList>
            <person name="Liu Y."/>
        </authorList>
    </citation>
    <scope>NUCLEOTIDE SEQUENCE</scope>
    <source>
        <strain evidence="3">Zg-Y786</strain>
    </source>
</reference>
<keyword evidence="2" id="KW-0732">Signal</keyword>
<evidence type="ECO:0000256" key="2">
    <source>
        <dbReference type="SAM" id="SignalP"/>
    </source>
</evidence>
<sequence length="269" mass="27573">MRTNTRRRYAAALLAAAALTLSACSATAEEPAQAADTTASASATPTPAATAEKPQDGPKPVPFDPAVLEGTDGPKHEQITLATDWTDKVASSSYGLSGQYSLDGNDPANIGKLWSNYFSDDLKAKLAAAGVNGDVAGFGSWAIMALAPTESTDPIKASASCTMEFDGCGLVDDTGAPATKVDFDGGFTSDSNTVSYGVNLAVPVSLTEQGNAEGVLKGRLTVNVAFVENPTPGDGRAPYLIDSVTNELADAQADLATKSPELKFAGISF</sequence>
<evidence type="ECO:0000256" key="1">
    <source>
        <dbReference type="SAM" id="MobiDB-lite"/>
    </source>
</evidence>
<evidence type="ECO:0000313" key="3">
    <source>
        <dbReference type="EMBL" id="MCC3265904.1"/>
    </source>
</evidence>
<name>A0ABS8GGY2_9MICC</name>
<keyword evidence="4" id="KW-1185">Reference proteome</keyword>
<protein>
    <recommendedName>
        <fullName evidence="5">Lipoprotein</fullName>
    </recommendedName>
</protein>
<gene>
    <name evidence="3" type="ORF">LJ752_07585</name>
</gene>
<dbReference type="RefSeq" id="WP_227890722.1">
    <property type="nucleotide sequence ID" value="NZ_JAJFZQ010000005.1"/>
</dbReference>
<dbReference type="Proteomes" id="UP001139168">
    <property type="component" value="Unassembled WGS sequence"/>
</dbReference>
<feature type="compositionally biased region" description="Low complexity" evidence="1">
    <location>
        <begin position="32"/>
        <end position="51"/>
    </location>
</feature>
<accession>A0ABS8GGY2</accession>
<proteinExistence type="predicted"/>
<comment type="caution">
    <text evidence="3">The sequence shown here is derived from an EMBL/GenBank/DDBJ whole genome shotgun (WGS) entry which is preliminary data.</text>
</comment>
<feature type="region of interest" description="Disordered" evidence="1">
    <location>
        <begin position="32"/>
        <end position="73"/>
    </location>
</feature>